<comment type="subcellular location">
    <subcellularLocation>
        <location evidence="1">Cell projection</location>
        <location evidence="1">Cilium</location>
        <location evidence="1">Flagellum</location>
    </subcellularLocation>
    <subcellularLocation>
        <location evidence="3">Cytoplasm</location>
    </subcellularLocation>
    <subcellularLocation>
        <location evidence="2">Membrane</location>
    </subcellularLocation>
</comment>
<evidence type="ECO:0000256" key="15">
    <source>
        <dbReference type="ARBA" id="ARBA00076937"/>
    </source>
</evidence>
<evidence type="ECO:0000259" key="17">
    <source>
        <dbReference type="PROSITE" id="PS50848"/>
    </source>
</evidence>
<keyword evidence="13" id="KW-0966">Cell projection</keyword>
<protein>
    <recommendedName>
        <fullName evidence="14">START domain-containing protein 10</fullName>
    </recommendedName>
    <alternativeName>
        <fullName evidence="15">PCTP-like protein</fullName>
    </alternativeName>
    <alternativeName>
        <fullName evidence="16">StAR-related lipid transfer protein 10</fullName>
    </alternativeName>
</protein>
<dbReference type="GO" id="GO:0005829">
    <property type="term" value="C:cytosol"/>
    <property type="evidence" value="ECO:0007669"/>
    <property type="project" value="UniProtKB-ARBA"/>
</dbReference>
<dbReference type="Gene3D" id="3.30.530.20">
    <property type="match status" value="1"/>
</dbReference>
<evidence type="ECO:0000313" key="18">
    <source>
        <dbReference type="Ensembl" id="ENSPMRP00000031108.1"/>
    </source>
</evidence>
<dbReference type="SUPFAM" id="SSF55961">
    <property type="entry name" value="Bet v1-like"/>
    <property type="match status" value="1"/>
</dbReference>
<dbReference type="OMA" id="NSCIFIY"/>
<accession>A0A670K0R4</accession>
<dbReference type="Ensembl" id="ENSPMRT00000032999.1">
    <property type="protein sequence ID" value="ENSPMRP00000031108.1"/>
    <property type="gene ID" value="ENSPMRG00000020166.1"/>
</dbReference>
<dbReference type="Proteomes" id="UP000472272">
    <property type="component" value="Unplaced"/>
</dbReference>
<dbReference type="GO" id="GO:0016020">
    <property type="term" value="C:membrane"/>
    <property type="evidence" value="ECO:0007669"/>
    <property type="project" value="UniProtKB-SubCell"/>
</dbReference>
<evidence type="ECO:0000256" key="8">
    <source>
        <dbReference type="ARBA" id="ARBA00022990"/>
    </source>
</evidence>
<evidence type="ECO:0000256" key="5">
    <source>
        <dbReference type="ARBA" id="ARBA00022490"/>
    </source>
</evidence>
<dbReference type="GO" id="GO:0005902">
    <property type="term" value="C:microvillus"/>
    <property type="evidence" value="ECO:0007669"/>
    <property type="project" value="TreeGrafter"/>
</dbReference>
<evidence type="ECO:0000256" key="10">
    <source>
        <dbReference type="ARBA" id="ARBA00023069"/>
    </source>
</evidence>
<dbReference type="Pfam" id="PF01852">
    <property type="entry name" value="START"/>
    <property type="match status" value="1"/>
</dbReference>
<keyword evidence="7" id="KW-0282">Flagellum</keyword>
<dbReference type="AlphaFoldDB" id="A0A670K0R4"/>
<evidence type="ECO:0000256" key="11">
    <source>
        <dbReference type="ARBA" id="ARBA00023121"/>
    </source>
</evidence>
<gene>
    <name evidence="18" type="primary">LOC114589146</name>
</gene>
<evidence type="ECO:0000256" key="1">
    <source>
        <dbReference type="ARBA" id="ARBA00004230"/>
    </source>
</evidence>
<keyword evidence="9" id="KW-0445">Lipid transport</keyword>
<keyword evidence="19" id="KW-1185">Reference proteome</keyword>
<dbReference type="GO" id="GO:0008289">
    <property type="term" value="F:lipid binding"/>
    <property type="evidence" value="ECO:0007669"/>
    <property type="project" value="UniProtKB-KW"/>
</dbReference>
<dbReference type="PROSITE" id="PS50848">
    <property type="entry name" value="START"/>
    <property type="match status" value="1"/>
</dbReference>
<dbReference type="InterPro" id="IPR041951">
    <property type="entry name" value="STARD10_START"/>
</dbReference>
<dbReference type="InterPro" id="IPR051213">
    <property type="entry name" value="START_lipid_transfer"/>
</dbReference>
<keyword evidence="8" id="KW-0007">Acetylation</keyword>
<evidence type="ECO:0000256" key="13">
    <source>
        <dbReference type="ARBA" id="ARBA00023273"/>
    </source>
</evidence>
<evidence type="ECO:0000313" key="19">
    <source>
        <dbReference type="Proteomes" id="UP000472272"/>
    </source>
</evidence>
<dbReference type="InterPro" id="IPR023393">
    <property type="entry name" value="START-like_dom_sf"/>
</dbReference>
<dbReference type="OrthoDB" id="5403181at2759"/>
<keyword evidence="12" id="KW-0472">Membrane</keyword>
<evidence type="ECO:0000256" key="7">
    <source>
        <dbReference type="ARBA" id="ARBA00022846"/>
    </source>
</evidence>
<reference evidence="18" key="1">
    <citation type="submission" date="2025-08" db="UniProtKB">
        <authorList>
            <consortium name="Ensembl"/>
        </authorList>
    </citation>
    <scope>IDENTIFICATION</scope>
</reference>
<dbReference type="GeneID" id="114589146"/>
<keyword evidence="6" id="KW-0597">Phosphoprotein</keyword>
<dbReference type="GO" id="GO:0031514">
    <property type="term" value="C:motile cilium"/>
    <property type="evidence" value="ECO:0007669"/>
    <property type="project" value="UniProtKB-SubCell"/>
</dbReference>
<dbReference type="SMART" id="SM00234">
    <property type="entry name" value="START"/>
    <property type="match status" value="1"/>
</dbReference>
<evidence type="ECO:0000256" key="16">
    <source>
        <dbReference type="ARBA" id="ARBA00080073"/>
    </source>
</evidence>
<dbReference type="RefSeq" id="XP_028571105.1">
    <property type="nucleotide sequence ID" value="XM_028715272.1"/>
</dbReference>
<evidence type="ECO:0000256" key="14">
    <source>
        <dbReference type="ARBA" id="ARBA00070345"/>
    </source>
</evidence>
<organism evidence="18 19">
    <name type="scientific">Podarcis muralis</name>
    <name type="common">Wall lizard</name>
    <name type="synonym">Lacerta muralis</name>
    <dbReference type="NCBI Taxonomy" id="64176"/>
    <lineage>
        <taxon>Eukaryota</taxon>
        <taxon>Metazoa</taxon>
        <taxon>Chordata</taxon>
        <taxon>Craniata</taxon>
        <taxon>Vertebrata</taxon>
        <taxon>Euteleostomi</taxon>
        <taxon>Lepidosauria</taxon>
        <taxon>Squamata</taxon>
        <taxon>Bifurcata</taxon>
        <taxon>Unidentata</taxon>
        <taxon>Episquamata</taxon>
        <taxon>Laterata</taxon>
        <taxon>Lacertibaenia</taxon>
        <taxon>Lacertidae</taxon>
        <taxon>Podarcis</taxon>
    </lineage>
</organism>
<dbReference type="PANTHER" id="PTHR19308:SF7">
    <property type="entry name" value="START DOMAIN-CONTAINING PROTEIN 10"/>
    <property type="match status" value="1"/>
</dbReference>
<evidence type="ECO:0000256" key="3">
    <source>
        <dbReference type="ARBA" id="ARBA00004496"/>
    </source>
</evidence>
<dbReference type="PANTHER" id="PTHR19308">
    <property type="entry name" value="PHOSPHATIDYLCHOLINE TRANSFER PROTEIN"/>
    <property type="match status" value="1"/>
</dbReference>
<evidence type="ECO:0000256" key="9">
    <source>
        <dbReference type="ARBA" id="ARBA00023055"/>
    </source>
</evidence>
<evidence type="ECO:0000256" key="2">
    <source>
        <dbReference type="ARBA" id="ARBA00004370"/>
    </source>
</evidence>
<proteinExistence type="predicted"/>
<evidence type="ECO:0000256" key="4">
    <source>
        <dbReference type="ARBA" id="ARBA00022448"/>
    </source>
</evidence>
<name>A0A670K0R4_PODMU</name>
<evidence type="ECO:0000256" key="12">
    <source>
        <dbReference type="ARBA" id="ARBA00023136"/>
    </source>
</evidence>
<dbReference type="InterPro" id="IPR002913">
    <property type="entry name" value="START_lipid-bd_dom"/>
</dbReference>
<reference evidence="18" key="2">
    <citation type="submission" date="2025-09" db="UniProtKB">
        <authorList>
            <consortium name="Ensembl"/>
        </authorList>
    </citation>
    <scope>IDENTIFICATION</scope>
</reference>
<keyword evidence="11" id="KW-0446">Lipid-binding</keyword>
<dbReference type="GO" id="GO:0046581">
    <property type="term" value="C:intercellular canaliculus"/>
    <property type="evidence" value="ECO:0007669"/>
    <property type="project" value="TreeGrafter"/>
</dbReference>
<dbReference type="GO" id="GO:0006869">
    <property type="term" value="P:lipid transport"/>
    <property type="evidence" value="ECO:0007669"/>
    <property type="project" value="UniProtKB-KW"/>
</dbReference>
<dbReference type="FunFam" id="3.30.530.20:FF:000008">
    <property type="entry name" value="START domain containing 10"/>
    <property type="match status" value="1"/>
</dbReference>
<dbReference type="KEGG" id="pmua:114589146"/>
<keyword evidence="5" id="KW-0963">Cytoplasm</keyword>
<dbReference type="CDD" id="cd08871">
    <property type="entry name" value="START_STARD10-like"/>
    <property type="match status" value="1"/>
</dbReference>
<evidence type="ECO:0000256" key="6">
    <source>
        <dbReference type="ARBA" id="ARBA00022553"/>
    </source>
</evidence>
<dbReference type="GeneTree" id="ENSGT00510000047611"/>
<feature type="domain" description="START" evidence="17">
    <location>
        <begin position="21"/>
        <end position="207"/>
    </location>
</feature>
<keyword evidence="10" id="KW-0969">Cilium</keyword>
<keyword evidence="4" id="KW-0813">Transport</keyword>
<sequence>MEPVSLPDDAAFRDFVAECESQDGWLSWYDRSGVSVWEQVVPYADLAVYRLKGMIDMAGVSAETAYDVLHDTEYRSMWDINLVETHQIARLTDNADISYYEWKCPKPLRNRDVVTLRSWKVLDKDYIIMNFSVKHPNYPPRKDTVRAASRLAGYLVQPTGRDSCKLTYLALLDPKGFLPKWIVNKAVQFLGPQVMRKLHKACMEYPAWKQEHNMDVKPWLHPEQSQLPTMLVSELAIQHAASLEHFDESSVKEVKDQQGEASGSD</sequence>